<evidence type="ECO:0000313" key="1">
    <source>
        <dbReference type="EMBL" id="TVU43390.1"/>
    </source>
</evidence>
<gene>
    <name evidence="1" type="ORF">EJB05_09857</name>
</gene>
<dbReference type="AlphaFoldDB" id="A0A5J9W7P5"/>
<dbReference type="Gene3D" id="1.20.140.40">
    <property type="entry name" value="Invertase/pectin methylesterase inhibitor family protein"/>
    <property type="match status" value="1"/>
</dbReference>
<evidence type="ECO:0008006" key="3">
    <source>
        <dbReference type="Google" id="ProtNLM"/>
    </source>
</evidence>
<dbReference type="InterPro" id="IPR035513">
    <property type="entry name" value="Invertase/methylesterase_inhib"/>
</dbReference>
<name>A0A5J9W7P5_9POAL</name>
<reference evidence="1 2" key="1">
    <citation type="journal article" date="2019" name="Sci. Rep.">
        <title>A high-quality genome of Eragrostis curvula grass provides insights into Poaceae evolution and supports new strategies to enhance forage quality.</title>
        <authorList>
            <person name="Carballo J."/>
            <person name="Santos B.A.C.M."/>
            <person name="Zappacosta D."/>
            <person name="Garbus I."/>
            <person name="Selva J.P."/>
            <person name="Gallo C.A."/>
            <person name="Diaz A."/>
            <person name="Albertini E."/>
            <person name="Caccamo M."/>
            <person name="Echenique V."/>
        </authorList>
    </citation>
    <scope>NUCLEOTIDE SEQUENCE [LARGE SCALE GENOMIC DNA]</scope>
    <source>
        <strain evidence="2">cv. Victoria</strain>
        <tissue evidence="1">Leaf</tissue>
    </source>
</reference>
<accession>A0A5J9W7P5</accession>
<keyword evidence="2" id="KW-1185">Reference proteome</keyword>
<dbReference type="OrthoDB" id="610439at2759"/>
<dbReference type="PANTHER" id="PTHR34838:SF9">
    <property type="entry name" value="PECTINESTERASE INHIBITOR DOMAIN-CONTAINING PROTEIN"/>
    <property type="match status" value="1"/>
</dbReference>
<comment type="caution">
    <text evidence="1">The sequence shown here is derived from an EMBL/GenBank/DDBJ whole genome shotgun (WGS) entry which is preliminary data.</text>
</comment>
<evidence type="ECO:0000313" key="2">
    <source>
        <dbReference type="Proteomes" id="UP000324897"/>
    </source>
</evidence>
<dbReference type="Proteomes" id="UP000324897">
    <property type="component" value="Unassembled WGS sequence"/>
</dbReference>
<sequence length="139" mass="15075">MVQKHFKEKSLLVSNEKLQRGPESAEVTVYALLVATMSYDDTVAQAVRLIAGGMLPGDEREAYQCCIDSYATARIEMAGVVTDLTSCDFARTRWEYSYSVAAMATCGDGLKAGTPLGPLSAADRDLTMVAYDLGTLKIY</sequence>
<dbReference type="SUPFAM" id="SSF101148">
    <property type="entry name" value="Plant invertase/pectin methylesterase inhibitor"/>
    <property type="match status" value="1"/>
</dbReference>
<organism evidence="1 2">
    <name type="scientific">Eragrostis curvula</name>
    <name type="common">weeping love grass</name>
    <dbReference type="NCBI Taxonomy" id="38414"/>
    <lineage>
        <taxon>Eukaryota</taxon>
        <taxon>Viridiplantae</taxon>
        <taxon>Streptophyta</taxon>
        <taxon>Embryophyta</taxon>
        <taxon>Tracheophyta</taxon>
        <taxon>Spermatophyta</taxon>
        <taxon>Magnoliopsida</taxon>
        <taxon>Liliopsida</taxon>
        <taxon>Poales</taxon>
        <taxon>Poaceae</taxon>
        <taxon>PACMAD clade</taxon>
        <taxon>Chloridoideae</taxon>
        <taxon>Eragrostideae</taxon>
        <taxon>Eragrostidinae</taxon>
        <taxon>Eragrostis</taxon>
    </lineage>
</organism>
<protein>
    <recommendedName>
        <fullName evidence="3">Pectinesterase inhibitor domain-containing protein</fullName>
    </recommendedName>
</protein>
<feature type="non-terminal residue" evidence="1">
    <location>
        <position position="1"/>
    </location>
</feature>
<proteinExistence type="predicted"/>
<dbReference type="Gramene" id="TVU43390">
    <property type="protein sequence ID" value="TVU43390"/>
    <property type="gene ID" value="EJB05_09857"/>
</dbReference>
<dbReference type="EMBL" id="RWGY01000005">
    <property type="protein sequence ID" value="TVU43390.1"/>
    <property type="molecule type" value="Genomic_DNA"/>
</dbReference>
<dbReference type="PANTHER" id="PTHR34838">
    <property type="entry name" value="OS08G0142100 PROTEIN-RELATED"/>
    <property type="match status" value="1"/>
</dbReference>